<dbReference type="GO" id="GO:0032259">
    <property type="term" value="P:methylation"/>
    <property type="evidence" value="ECO:0007669"/>
    <property type="project" value="UniProtKB-KW"/>
</dbReference>
<evidence type="ECO:0000256" key="7">
    <source>
        <dbReference type="ARBA" id="ARBA00047942"/>
    </source>
</evidence>
<feature type="domain" description="DNA methylase adenine-specific" evidence="8">
    <location>
        <begin position="298"/>
        <end position="571"/>
    </location>
</feature>
<dbReference type="PRINTS" id="PR00507">
    <property type="entry name" value="N12N6MTFRASE"/>
</dbReference>
<comment type="caution">
    <text evidence="9">The sequence shown here is derived from an EMBL/GenBank/DDBJ whole genome shotgun (WGS) entry which is preliminary data.</text>
</comment>
<dbReference type="CDD" id="cd02440">
    <property type="entry name" value="AdoMet_MTases"/>
    <property type="match status" value="1"/>
</dbReference>
<keyword evidence="5" id="KW-0949">S-adenosyl-L-methionine</keyword>
<proteinExistence type="inferred from homology"/>
<reference evidence="9 10" key="1">
    <citation type="submission" date="2018-05" db="EMBL/GenBank/DDBJ databases">
        <title>Isolation and genomic analyses of lactose-positive bacteria from faecal samples of preterm neonates.</title>
        <authorList>
            <person name="Chen Y."/>
            <person name="Brook T.C."/>
            <person name="O'Neill I."/>
            <person name="Soe C.Z."/>
            <person name="Hall L.J."/>
            <person name="Hoyles L."/>
        </authorList>
    </citation>
    <scope>NUCLEOTIDE SEQUENCE [LARGE SCALE GENOMIC DNA]</scope>
    <source>
        <strain evidence="9 10">P080C CL</strain>
    </source>
</reference>
<dbReference type="EMBL" id="QFVP01000003">
    <property type="protein sequence ID" value="THE40780.1"/>
    <property type="molecule type" value="Genomic_DNA"/>
</dbReference>
<evidence type="ECO:0000256" key="2">
    <source>
        <dbReference type="ARBA" id="ARBA00011900"/>
    </source>
</evidence>
<dbReference type="GO" id="GO:0008168">
    <property type="term" value="F:methyltransferase activity"/>
    <property type="evidence" value="ECO:0007669"/>
    <property type="project" value="UniProtKB-KW"/>
</dbReference>
<sequence>MNERITENIVRDTLRNLGYFDHEDIIIEEQKSQNTKIQNLLRSASKTGRGGVGAPEFIIKSKKVQDFVIVFECKADNKKHASELLDCPKDFAVDGAIHYARYLAKEFNVIAIGCSGQTRSNLRISTYLQPRSVAGFIPECKPLNNKSGTQIDKIISFDNLIEHATYDPEVEKGRLSDLMSFSKELHNYMRDYAKLSESEKPLLVSGVLIALSNIAFSKVFPIYTPDELPEKLCDAIEEEIKKSDIPHAKKQNMIQPYSFLRVHPELSRADKLTGESPLYNLIDKINTHAWPFISVYHDYDIIGQFYGEFLRYTGGDKKALGIVLTPRHITDLFSRIANVQKDSTVFDPCCGTGGFLVSAMHQMFKKCITEDEKARVKQYGLIGVEQQPNMYALAASNMILRGDGKANLHQGSCFDDAITKEIISRQPDIGMINPPYAQKGKGLHELAFVEHMLDCLRVGGVGVAIVPMSCVITPHETKHTLLSKHCLEAVMSMPDELFTPVGTITCIMVFTAHKPHEAEGKKTWFGYWKDDGFEKTKQQGRTDISGRWENIRDRWLHSYKNREDIPGLCVKKQVTADDEWCAEAYMETDYSSVLKADFEAAVKKFLVFNILRDEETPEVDDLGVEDDLEASE</sequence>
<dbReference type="Pfam" id="PF02384">
    <property type="entry name" value="N6_Mtase"/>
    <property type="match status" value="1"/>
</dbReference>
<comment type="similarity">
    <text evidence="1">Belongs to the N(4)/N(6)-methyltransferase family.</text>
</comment>
<protein>
    <recommendedName>
        <fullName evidence="2">site-specific DNA-methyltransferase (adenine-specific)</fullName>
        <ecNumber evidence="2">2.1.1.72</ecNumber>
    </recommendedName>
</protein>
<dbReference type="RefSeq" id="WP_136345331.1">
    <property type="nucleotide sequence ID" value="NZ_QFVP01000003.1"/>
</dbReference>
<evidence type="ECO:0000256" key="6">
    <source>
        <dbReference type="ARBA" id="ARBA00022747"/>
    </source>
</evidence>
<dbReference type="EC" id="2.1.1.72" evidence="2"/>
<dbReference type="Gene3D" id="3.40.50.150">
    <property type="entry name" value="Vaccinia Virus protein VP39"/>
    <property type="match status" value="1"/>
</dbReference>
<evidence type="ECO:0000256" key="3">
    <source>
        <dbReference type="ARBA" id="ARBA00022603"/>
    </source>
</evidence>
<dbReference type="Proteomes" id="UP000306790">
    <property type="component" value="Unassembled WGS sequence"/>
</dbReference>
<dbReference type="PANTHER" id="PTHR42933:SF1">
    <property type="entry name" value="SITE-SPECIFIC DNA-METHYLTRANSFERASE (ADENINE-SPECIFIC)"/>
    <property type="match status" value="1"/>
</dbReference>
<evidence type="ECO:0000256" key="5">
    <source>
        <dbReference type="ARBA" id="ARBA00022691"/>
    </source>
</evidence>
<evidence type="ECO:0000313" key="10">
    <source>
        <dbReference type="Proteomes" id="UP000306790"/>
    </source>
</evidence>
<keyword evidence="4" id="KW-0808">Transferase</keyword>
<evidence type="ECO:0000259" key="8">
    <source>
        <dbReference type="Pfam" id="PF02384"/>
    </source>
</evidence>
<keyword evidence="3 9" id="KW-0489">Methyltransferase</keyword>
<comment type="catalytic activity">
    <reaction evidence="7">
        <text>a 2'-deoxyadenosine in DNA + S-adenosyl-L-methionine = an N(6)-methyl-2'-deoxyadenosine in DNA + S-adenosyl-L-homocysteine + H(+)</text>
        <dbReference type="Rhea" id="RHEA:15197"/>
        <dbReference type="Rhea" id="RHEA-COMP:12418"/>
        <dbReference type="Rhea" id="RHEA-COMP:12419"/>
        <dbReference type="ChEBI" id="CHEBI:15378"/>
        <dbReference type="ChEBI" id="CHEBI:57856"/>
        <dbReference type="ChEBI" id="CHEBI:59789"/>
        <dbReference type="ChEBI" id="CHEBI:90615"/>
        <dbReference type="ChEBI" id="CHEBI:90616"/>
        <dbReference type="EC" id="2.1.1.72"/>
    </reaction>
</comment>
<dbReference type="SUPFAM" id="SSF53335">
    <property type="entry name" value="S-adenosyl-L-methionine-dependent methyltransferases"/>
    <property type="match status" value="1"/>
</dbReference>
<accession>A0ABY2PXH8</accession>
<keyword evidence="10" id="KW-1185">Reference proteome</keyword>
<dbReference type="InterPro" id="IPR029063">
    <property type="entry name" value="SAM-dependent_MTases_sf"/>
</dbReference>
<evidence type="ECO:0000256" key="4">
    <source>
        <dbReference type="ARBA" id="ARBA00022679"/>
    </source>
</evidence>
<gene>
    <name evidence="9" type="ORF">DJ535_08145</name>
</gene>
<evidence type="ECO:0000313" key="9">
    <source>
        <dbReference type="EMBL" id="THE40780.1"/>
    </source>
</evidence>
<keyword evidence="6" id="KW-0680">Restriction system</keyword>
<dbReference type="PANTHER" id="PTHR42933">
    <property type="entry name" value="SLR6095 PROTEIN"/>
    <property type="match status" value="1"/>
</dbReference>
<evidence type="ECO:0000256" key="1">
    <source>
        <dbReference type="ARBA" id="ARBA00006594"/>
    </source>
</evidence>
<dbReference type="InterPro" id="IPR003356">
    <property type="entry name" value="DNA_methylase_A-5"/>
</dbReference>
<name>A0ABY2PXH8_9ENTR</name>
<organism evidence="9 10">
    <name type="scientific">Citrobacter murliniae</name>
    <dbReference type="NCBI Taxonomy" id="67829"/>
    <lineage>
        <taxon>Bacteria</taxon>
        <taxon>Pseudomonadati</taxon>
        <taxon>Pseudomonadota</taxon>
        <taxon>Gammaproteobacteria</taxon>
        <taxon>Enterobacterales</taxon>
        <taxon>Enterobacteriaceae</taxon>
        <taxon>Citrobacter</taxon>
        <taxon>Citrobacter freundii complex</taxon>
    </lineage>
</organism>
<dbReference type="InterPro" id="IPR051537">
    <property type="entry name" value="DNA_Adenine_Mtase"/>
</dbReference>